<feature type="domain" description="Ribosome recycling factor" evidence="7">
    <location>
        <begin position="20"/>
        <end position="183"/>
    </location>
</feature>
<comment type="function">
    <text evidence="5 6">Responsible for the release of ribosomes from messenger RNA at the termination of protein biosynthesis. May increase the efficiency of translation by recycling ribosomes from one round of translation to another.</text>
</comment>
<dbReference type="InterPro" id="IPR002661">
    <property type="entry name" value="Ribosome_recyc_fac"/>
</dbReference>
<dbReference type="Proteomes" id="UP000294466">
    <property type="component" value="Chromosome"/>
</dbReference>
<dbReference type="InterPro" id="IPR023584">
    <property type="entry name" value="Ribosome_recyc_fac_dom"/>
</dbReference>
<evidence type="ECO:0000313" key="9">
    <source>
        <dbReference type="Proteomes" id="UP000294466"/>
    </source>
</evidence>
<protein>
    <recommendedName>
        <fullName evidence="6">Ribosome-recycling factor</fullName>
        <shortName evidence="6">RRF</shortName>
    </recommendedName>
    <alternativeName>
        <fullName evidence="6">Ribosome-releasing factor</fullName>
    </alternativeName>
</protein>
<dbReference type="RefSeq" id="WP_154060765.1">
    <property type="nucleotide sequence ID" value="NZ_LR217692.1"/>
</dbReference>
<dbReference type="FunFam" id="1.10.132.20:FF:000001">
    <property type="entry name" value="Ribosome-recycling factor"/>
    <property type="match status" value="1"/>
</dbReference>
<name>A0A451CWM2_9GAMM</name>
<dbReference type="GO" id="GO:0043023">
    <property type="term" value="F:ribosomal large subunit binding"/>
    <property type="evidence" value="ECO:0007669"/>
    <property type="project" value="TreeGrafter"/>
</dbReference>
<keyword evidence="3 6" id="KW-0963">Cytoplasm</keyword>
<dbReference type="GO" id="GO:0002184">
    <property type="term" value="P:cytoplasmic translational termination"/>
    <property type="evidence" value="ECO:0007669"/>
    <property type="project" value="TreeGrafter"/>
</dbReference>
<keyword evidence="4 6" id="KW-0648">Protein biosynthesis</keyword>
<dbReference type="PANTHER" id="PTHR20982:SF3">
    <property type="entry name" value="MITOCHONDRIAL RIBOSOME RECYCLING FACTOR PSEUDO 1"/>
    <property type="match status" value="1"/>
</dbReference>
<comment type="similarity">
    <text evidence="2 6">Belongs to the RRF family.</text>
</comment>
<dbReference type="GO" id="GO:0005829">
    <property type="term" value="C:cytosol"/>
    <property type="evidence" value="ECO:0007669"/>
    <property type="project" value="GOC"/>
</dbReference>
<organism evidence="8 9">
    <name type="scientific">Buchnera aphidicola</name>
    <name type="common">Cinara cf. splendens/pseudotsugae 3390</name>
    <dbReference type="NCBI Taxonomy" id="2518980"/>
    <lineage>
        <taxon>Bacteria</taxon>
        <taxon>Pseudomonadati</taxon>
        <taxon>Pseudomonadota</taxon>
        <taxon>Gammaproteobacteria</taxon>
        <taxon>Enterobacterales</taxon>
        <taxon>Erwiniaceae</taxon>
        <taxon>Buchnera</taxon>
    </lineage>
</organism>
<evidence type="ECO:0000313" key="8">
    <source>
        <dbReference type="EMBL" id="VFP77725.1"/>
    </source>
</evidence>
<evidence type="ECO:0000256" key="2">
    <source>
        <dbReference type="ARBA" id="ARBA00005912"/>
    </source>
</evidence>
<evidence type="ECO:0000259" key="7">
    <source>
        <dbReference type="Pfam" id="PF01765"/>
    </source>
</evidence>
<evidence type="ECO:0000256" key="4">
    <source>
        <dbReference type="ARBA" id="ARBA00022917"/>
    </source>
</evidence>
<gene>
    <name evidence="6 8" type="primary">frr</name>
    <name evidence="8" type="ORF">BUCISPPS3390_152</name>
</gene>
<evidence type="ECO:0000256" key="5">
    <source>
        <dbReference type="ARBA" id="ARBA00025050"/>
    </source>
</evidence>
<evidence type="ECO:0000256" key="1">
    <source>
        <dbReference type="ARBA" id="ARBA00004496"/>
    </source>
</evidence>
<dbReference type="OrthoDB" id="9804006at2"/>
<proteinExistence type="inferred from homology"/>
<reference evidence="8 9" key="1">
    <citation type="submission" date="2019-02" db="EMBL/GenBank/DDBJ databases">
        <authorList>
            <person name="Manzano-Marin A."/>
            <person name="Manzano-Marin A."/>
        </authorList>
    </citation>
    <scope>NUCLEOTIDE SEQUENCE [LARGE SCALE GENOMIC DNA]</scope>
    <source>
        <strain evidence="8 9">BuCisplendens/pseudotsugae</strain>
    </source>
</reference>
<dbReference type="Gene3D" id="1.10.132.20">
    <property type="entry name" value="Ribosome-recycling factor"/>
    <property type="match status" value="1"/>
</dbReference>
<comment type="subcellular location">
    <subcellularLocation>
        <location evidence="1 6">Cytoplasm</location>
    </subcellularLocation>
</comment>
<sequence length="185" mass="21411">MLTTLKEHVYIQMDKCFLLLKKDLNKVRTNRVSSTILDNIYIEYYGTSTALSKLSHIIIENNNTLKITLFDISIKNIVEKAILNSNLGLNPISTDSCIRVPIPSLTESRRKDLIKVIKHDAENARISIRNVRREANSRIKILLKNKEINKDIEQDIKQNIQKNTDLFIKKINDIVESKKKELLLI</sequence>
<dbReference type="Pfam" id="PF01765">
    <property type="entry name" value="RRF"/>
    <property type="match status" value="1"/>
</dbReference>
<evidence type="ECO:0000256" key="6">
    <source>
        <dbReference type="HAMAP-Rule" id="MF_00040"/>
    </source>
</evidence>
<dbReference type="NCBIfam" id="TIGR00496">
    <property type="entry name" value="frr"/>
    <property type="match status" value="1"/>
</dbReference>
<dbReference type="FunFam" id="3.30.1360.40:FF:000001">
    <property type="entry name" value="Ribosome-recycling factor"/>
    <property type="match status" value="1"/>
</dbReference>
<dbReference type="InterPro" id="IPR036191">
    <property type="entry name" value="RRF_sf"/>
</dbReference>
<dbReference type="Gene3D" id="3.30.1360.40">
    <property type="match status" value="1"/>
</dbReference>
<evidence type="ECO:0000256" key="3">
    <source>
        <dbReference type="ARBA" id="ARBA00022490"/>
    </source>
</evidence>
<accession>A0A451CWM2</accession>
<dbReference type="AlphaFoldDB" id="A0A451CWM2"/>
<dbReference type="HAMAP" id="MF_00040">
    <property type="entry name" value="RRF"/>
    <property type="match status" value="1"/>
</dbReference>
<dbReference type="SUPFAM" id="SSF55194">
    <property type="entry name" value="Ribosome recycling factor, RRF"/>
    <property type="match status" value="1"/>
</dbReference>
<dbReference type="EMBL" id="LR217692">
    <property type="protein sequence ID" value="VFP77725.1"/>
    <property type="molecule type" value="Genomic_DNA"/>
</dbReference>
<dbReference type="PANTHER" id="PTHR20982">
    <property type="entry name" value="RIBOSOME RECYCLING FACTOR"/>
    <property type="match status" value="1"/>
</dbReference>